<name>A0ABR1HGK5_9HYPO</name>
<evidence type="ECO:0000256" key="2">
    <source>
        <dbReference type="SAM" id="MobiDB-lite"/>
    </source>
</evidence>
<evidence type="ECO:0000256" key="1">
    <source>
        <dbReference type="SAM" id="Coils"/>
    </source>
</evidence>
<feature type="compositionally biased region" description="Basic and acidic residues" evidence="2">
    <location>
        <begin position="171"/>
        <end position="180"/>
    </location>
</feature>
<protein>
    <submittedName>
        <fullName evidence="3">Uncharacterized protein</fullName>
    </submittedName>
</protein>
<evidence type="ECO:0000313" key="4">
    <source>
        <dbReference type="Proteomes" id="UP001498421"/>
    </source>
</evidence>
<sequence length="197" mass="22353">MTEEKVREMLKQELASAAEMLLNDTAKSHSNAMTEDKIREILKQELAVTAKRLQEMFSTRLDVMANHFGGFIDRERAARGKADEKLRALSDRVSSLQKEADGIEELRDELRKGYEGHQMQIMHLSSWVNAFNTRRMYNDIVAHINATTPTGLYLSNQMRALSGRLDALENKEGREDEGGVKKRKVPDGNAVLIHNGR</sequence>
<dbReference type="EMBL" id="JAZAVK010000139">
    <property type="protein sequence ID" value="KAK7420149.1"/>
    <property type="molecule type" value="Genomic_DNA"/>
</dbReference>
<keyword evidence="1" id="KW-0175">Coiled coil</keyword>
<gene>
    <name evidence="3" type="ORF">QQZ08_010563</name>
</gene>
<organism evidence="3 4">
    <name type="scientific">Neonectria magnoliae</name>
    <dbReference type="NCBI Taxonomy" id="2732573"/>
    <lineage>
        <taxon>Eukaryota</taxon>
        <taxon>Fungi</taxon>
        <taxon>Dikarya</taxon>
        <taxon>Ascomycota</taxon>
        <taxon>Pezizomycotina</taxon>
        <taxon>Sordariomycetes</taxon>
        <taxon>Hypocreomycetidae</taxon>
        <taxon>Hypocreales</taxon>
        <taxon>Nectriaceae</taxon>
        <taxon>Neonectria</taxon>
    </lineage>
</organism>
<keyword evidence="4" id="KW-1185">Reference proteome</keyword>
<evidence type="ECO:0000313" key="3">
    <source>
        <dbReference type="EMBL" id="KAK7420149.1"/>
    </source>
</evidence>
<dbReference type="Proteomes" id="UP001498421">
    <property type="component" value="Unassembled WGS sequence"/>
</dbReference>
<accession>A0ABR1HGK5</accession>
<comment type="caution">
    <text evidence="3">The sequence shown here is derived from an EMBL/GenBank/DDBJ whole genome shotgun (WGS) entry which is preliminary data.</text>
</comment>
<proteinExistence type="predicted"/>
<reference evidence="3 4" key="1">
    <citation type="journal article" date="2025" name="Microbiol. Resour. Announc.">
        <title>Draft genome sequences for Neonectria magnoliae and Neonectria punicea, canker pathogens of Liriodendron tulipifera and Acer saccharum in West Virginia.</title>
        <authorList>
            <person name="Petronek H.M."/>
            <person name="Kasson M.T."/>
            <person name="Metheny A.M."/>
            <person name="Stauder C.M."/>
            <person name="Lovett B."/>
            <person name="Lynch S.C."/>
            <person name="Garnas J.R."/>
            <person name="Kasson L.R."/>
            <person name="Stajich J.E."/>
        </authorList>
    </citation>
    <scope>NUCLEOTIDE SEQUENCE [LARGE SCALE GENOMIC DNA]</scope>
    <source>
        <strain evidence="3 4">NRRL 64651</strain>
    </source>
</reference>
<feature type="coiled-coil region" evidence="1">
    <location>
        <begin position="79"/>
        <end position="113"/>
    </location>
</feature>
<feature type="region of interest" description="Disordered" evidence="2">
    <location>
        <begin position="171"/>
        <end position="197"/>
    </location>
</feature>